<evidence type="ECO:0000256" key="4">
    <source>
        <dbReference type="ARBA" id="ARBA00022598"/>
    </source>
</evidence>
<feature type="domain" description="CTP synthase N-terminal" evidence="16">
    <location>
        <begin position="1"/>
        <end position="254"/>
    </location>
</feature>
<comment type="similarity">
    <text evidence="2">Belongs to the CTP synthase family.</text>
</comment>
<dbReference type="PANTHER" id="PTHR11550:SF0">
    <property type="entry name" value="CTP SYNTHASE-RELATED"/>
    <property type="match status" value="1"/>
</dbReference>
<dbReference type="EC" id="6.3.4.2" evidence="3"/>
<comment type="catalytic activity">
    <reaction evidence="11">
        <text>UTP + L-glutamine + ATP + H2O = CTP + L-glutamate + ADP + phosphate + 2 H(+)</text>
        <dbReference type="Rhea" id="RHEA:26426"/>
        <dbReference type="ChEBI" id="CHEBI:15377"/>
        <dbReference type="ChEBI" id="CHEBI:15378"/>
        <dbReference type="ChEBI" id="CHEBI:29985"/>
        <dbReference type="ChEBI" id="CHEBI:30616"/>
        <dbReference type="ChEBI" id="CHEBI:37563"/>
        <dbReference type="ChEBI" id="CHEBI:43474"/>
        <dbReference type="ChEBI" id="CHEBI:46398"/>
        <dbReference type="ChEBI" id="CHEBI:58359"/>
        <dbReference type="ChEBI" id="CHEBI:456216"/>
        <dbReference type="EC" id="6.3.4.2"/>
    </reaction>
</comment>
<dbReference type="PANTHER" id="PTHR11550">
    <property type="entry name" value="CTP SYNTHASE"/>
    <property type="match status" value="1"/>
</dbReference>
<dbReference type="GO" id="GO:0003883">
    <property type="term" value="F:CTP synthase activity"/>
    <property type="evidence" value="ECO:0007669"/>
    <property type="project" value="UniProtKB-EC"/>
</dbReference>
<dbReference type="InterPro" id="IPR029062">
    <property type="entry name" value="Class_I_gatase-like"/>
</dbReference>
<keyword evidence="7" id="KW-0067">ATP-binding</keyword>
<dbReference type="Pfam" id="PF06418">
    <property type="entry name" value="CTP_synth_N"/>
    <property type="match status" value="1"/>
</dbReference>
<gene>
    <name evidence="17" type="ORF">A3F84_17935</name>
</gene>
<evidence type="ECO:0000256" key="1">
    <source>
        <dbReference type="ARBA" id="ARBA00005171"/>
    </source>
</evidence>
<dbReference type="GO" id="GO:0042802">
    <property type="term" value="F:identical protein binding"/>
    <property type="evidence" value="ECO:0007669"/>
    <property type="project" value="TreeGrafter"/>
</dbReference>
<evidence type="ECO:0000256" key="14">
    <source>
        <dbReference type="ARBA" id="ARBA00083191"/>
    </source>
</evidence>
<dbReference type="FunFam" id="3.40.50.300:FF:000009">
    <property type="entry name" value="CTP synthase"/>
    <property type="match status" value="1"/>
</dbReference>
<evidence type="ECO:0000259" key="16">
    <source>
        <dbReference type="Pfam" id="PF06418"/>
    </source>
</evidence>
<dbReference type="InterPro" id="IPR027417">
    <property type="entry name" value="P-loop_NTPase"/>
</dbReference>
<keyword evidence="5" id="KW-0479">Metal-binding</keyword>
<dbReference type="Gene3D" id="3.40.50.300">
    <property type="entry name" value="P-loop containing nucleotide triphosphate hydrolases"/>
    <property type="match status" value="1"/>
</dbReference>
<dbReference type="GO" id="GO:0005524">
    <property type="term" value="F:ATP binding"/>
    <property type="evidence" value="ECO:0007669"/>
    <property type="project" value="UniProtKB-KW"/>
</dbReference>
<keyword evidence="9" id="KW-0315">Glutamine amidotransferase</keyword>
<proteinExistence type="inferred from homology"/>
<evidence type="ECO:0000256" key="13">
    <source>
        <dbReference type="ARBA" id="ARBA00079941"/>
    </source>
</evidence>
<dbReference type="UniPathway" id="UPA00159">
    <property type="reaction ID" value="UER00277"/>
</dbReference>
<keyword evidence="4" id="KW-0436">Ligase</keyword>
<evidence type="ECO:0000259" key="15">
    <source>
        <dbReference type="Pfam" id="PF00117"/>
    </source>
</evidence>
<dbReference type="PROSITE" id="PS51273">
    <property type="entry name" value="GATASE_TYPE_1"/>
    <property type="match status" value="1"/>
</dbReference>
<dbReference type="InterPro" id="IPR004468">
    <property type="entry name" value="CTP_synthase"/>
</dbReference>
<dbReference type="EMBL" id="MFKF01000190">
    <property type="protein sequence ID" value="OGG51234.1"/>
    <property type="molecule type" value="Genomic_DNA"/>
</dbReference>
<dbReference type="GO" id="GO:0019856">
    <property type="term" value="P:pyrimidine nucleobase biosynthetic process"/>
    <property type="evidence" value="ECO:0007669"/>
    <property type="project" value="TreeGrafter"/>
</dbReference>
<dbReference type="NCBIfam" id="NF003792">
    <property type="entry name" value="PRK05380.1"/>
    <property type="match status" value="1"/>
</dbReference>
<dbReference type="CDD" id="cd01746">
    <property type="entry name" value="GATase1_CTP_Synthase"/>
    <property type="match status" value="1"/>
</dbReference>
<keyword evidence="10" id="KW-0665">Pyrimidine biosynthesis</keyword>
<keyword evidence="8" id="KW-0460">Magnesium</keyword>
<accession>A0A1F6CQ01</accession>
<comment type="caution">
    <text evidence="17">The sequence shown here is derived from an EMBL/GenBank/DDBJ whole genome shotgun (WGS) entry which is preliminary data.</text>
</comment>
<name>A0A1F6CQ01_HANXR</name>
<evidence type="ECO:0000256" key="11">
    <source>
        <dbReference type="ARBA" id="ARBA00047781"/>
    </source>
</evidence>
<evidence type="ECO:0000256" key="12">
    <source>
        <dbReference type="ARBA" id="ARBA00075170"/>
    </source>
</evidence>
<evidence type="ECO:0000256" key="6">
    <source>
        <dbReference type="ARBA" id="ARBA00022741"/>
    </source>
</evidence>
<evidence type="ECO:0000256" key="3">
    <source>
        <dbReference type="ARBA" id="ARBA00012291"/>
    </source>
</evidence>
<evidence type="ECO:0000256" key="7">
    <source>
        <dbReference type="ARBA" id="ARBA00022840"/>
    </source>
</evidence>
<feature type="domain" description="Glutamine amidotransferase" evidence="15">
    <location>
        <begin position="295"/>
        <end position="556"/>
    </location>
</feature>
<organism evidence="17 18">
    <name type="scientific">Handelsmanbacteria sp. (strain RIFCSPLOWO2_12_FULL_64_10)</name>
    <dbReference type="NCBI Taxonomy" id="1817868"/>
    <lineage>
        <taxon>Bacteria</taxon>
        <taxon>Candidatus Handelsmaniibacteriota</taxon>
    </lineage>
</organism>
<dbReference type="SUPFAM" id="SSF52317">
    <property type="entry name" value="Class I glutamine amidotransferase-like"/>
    <property type="match status" value="1"/>
</dbReference>
<keyword evidence="6" id="KW-0547">Nucleotide-binding</keyword>
<comment type="pathway">
    <text evidence="1">Pyrimidine metabolism; CTP biosynthesis via de novo pathway; CTP from UDP: step 2/2.</text>
</comment>
<dbReference type="Proteomes" id="UP000178606">
    <property type="component" value="Unassembled WGS sequence"/>
</dbReference>
<dbReference type="InterPro" id="IPR033828">
    <property type="entry name" value="GATase1_CTP_Synthase"/>
</dbReference>
<dbReference type="InterPro" id="IPR017926">
    <property type="entry name" value="GATASE"/>
</dbReference>
<evidence type="ECO:0000256" key="8">
    <source>
        <dbReference type="ARBA" id="ARBA00022842"/>
    </source>
</evidence>
<dbReference type="AlphaFoldDB" id="A0A1F6CQ01"/>
<protein>
    <recommendedName>
        <fullName evidence="3">CTP synthase (glutamine hydrolyzing)</fullName>
        <ecNumber evidence="3">6.3.4.2</ecNumber>
    </recommendedName>
    <alternativeName>
        <fullName evidence="13">Cytidine 5'-triphosphate synthase</fullName>
    </alternativeName>
    <alternativeName>
        <fullName evidence="14">Cytidine triphosphate synthetase</fullName>
    </alternativeName>
    <alternativeName>
        <fullName evidence="12">UTP--ammonia ligase</fullName>
    </alternativeName>
</protein>
<dbReference type="NCBIfam" id="TIGR00337">
    <property type="entry name" value="PyrG"/>
    <property type="match status" value="1"/>
</dbReference>
<sequence length="563" mass="63319">MSGVGKGLAAASIGKIIQQCGFRTTAIKIDPYLNYDAGTLRPTEHGEVWVTDDGGEIDQDLGNYERFMGIDLPRQNNLTTGQIYHTVIERERRGEYLGQTVQPIPHITDEIKRRVTESAKGFEVALVEIGGTVGDYENMPFFFAMKSLEREVGEENMVYVLVTYLPVPGHIEEMKTKPTQQAIKQLSETGIFPDFILCRAKGALDQVRKKKIETAANISTDYVISAPDVDTIYRVPLNLEQDRLGEKILDRLGLPARRAPDWGVWERLVGRITSPSRRVRVAMVGKYVEIGDYRLTDSYISVNQSLEHAGAAFDTGVDISWIDSRRLEHADAEAVLRDCDGIIVPGAFGDGGAEGVIEAIRYARERNVPYLGLCFGLQMAVVEYARNLADLEEANSTEVDPGTPFPVIDFQPAQREVIQKHQYGGTMRLGAYAAILKRGSRTLKLYEKTGRLEEDTARIEQLLKDEKQAFRAGVILRSERAALERHRHRYEVSPKFVDLLEEHGLVFSGFHRRQDGVKLMEFIELPDHPFFLATQAHPEFKSNLERPSPLFHGFIEAVVKEGR</sequence>
<evidence type="ECO:0000313" key="18">
    <source>
        <dbReference type="Proteomes" id="UP000178606"/>
    </source>
</evidence>
<evidence type="ECO:0000256" key="9">
    <source>
        <dbReference type="ARBA" id="ARBA00022962"/>
    </source>
</evidence>
<evidence type="ECO:0000256" key="10">
    <source>
        <dbReference type="ARBA" id="ARBA00022975"/>
    </source>
</evidence>
<evidence type="ECO:0000313" key="17">
    <source>
        <dbReference type="EMBL" id="OGG51234.1"/>
    </source>
</evidence>
<reference evidence="17 18" key="1">
    <citation type="journal article" date="2016" name="Nat. Commun.">
        <title>Thousands of microbial genomes shed light on interconnected biogeochemical processes in an aquifer system.</title>
        <authorList>
            <person name="Anantharaman K."/>
            <person name="Brown C.T."/>
            <person name="Hug L.A."/>
            <person name="Sharon I."/>
            <person name="Castelle C.J."/>
            <person name="Probst A.J."/>
            <person name="Thomas B.C."/>
            <person name="Singh A."/>
            <person name="Wilkins M.J."/>
            <person name="Karaoz U."/>
            <person name="Brodie E.L."/>
            <person name="Williams K.H."/>
            <person name="Hubbard S.S."/>
            <person name="Banfield J.F."/>
        </authorList>
    </citation>
    <scope>NUCLEOTIDE SEQUENCE [LARGE SCALE GENOMIC DNA]</scope>
    <source>
        <strain evidence="18">RIFCSPLOWO2_12_FULL_64_10</strain>
    </source>
</reference>
<dbReference type="GO" id="GO:0046872">
    <property type="term" value="F:metal ion binding"/>
    <property type="evidence" value="ECO:0007669"/>
    <property type="project" value="UniProtKB-KW"/>
</dbReference>
<dbReference type="GO" id="GO:0044210">
    <property type="term" value="P:'de novo' CTP biosynthetic process"/>
    <property type="evidence" value="ECO:0007669"/>
    <property type="project" value="UniProtKB-UniPathway"/>
</dbReference>
<dbReference type="Gene3D" id="3.40.50.880">
    <property type="match status" value="1"/>
</dbReference>
<dbReference type="InterPro" id="IPR017456">
    <property type="entry name" value="CTP_synthase_N"/>
</dbReference>
<evidence type="ECO:0000256" key="5">
    <source>
        <dbReference type="ARBA" id="ARBA00022723"/>
    </source>
</evidence>
<dbReference type="SUPFAM" id="SSF52540">
    <property type="entry name" value="P-loop containing nucleoside triphosphate hydrolases"/>
    <property type="match status" value="1"/>
</dbReference>
<evidence type="ECO:0000256" key="2">
    <source>
        <dbReference type="ARBA" id="ARBA00007533"/>
    </source>
</evidence>
<dbReference type="Pfam" id="PF00117">
    <property type="entry name" value="GATase"/>
    <property type="match status" value="1"/>
</dbReference>